<proteinExistence type="predicted"/>
<evidence type="ECO:0000256" key="1">
    <source>
        <dbReference type="PROSITE-ProRule" id="PRU00473"/>
    </source>
</evidence>
<dbReference type="SUPFAM" id="SSF103088">
    <property type="entry name" value="OmpA-like"/>
    <property type="match status" value="1"/>
</dbReference>
<sequence length="53" mass="6089">MSEKVLFGNNQFHWHPEGEDKLKELSNVLTKVGIHHAHLDGHTDNYGEVSYND</sequence>
<evidence type="ECO:0000259" key="2">
    <source>
        <dbReference type="PROSITE" id="PS51123"/>
    </source>
</evidence>
<feature type="domain" description="OmpA-like" evidence="2">
    <location>
        <begin position="1"/>
        <end position="53"/>
    </location>
</feature>
<name>A0A1I7G0T3_9GAMM</name>
<keyword evidence="1" id="KW-0472">Membrane</keyword>
<dbReference type="InterPro" id="IPR036737">
    <property type="entry name" value="OmpA-like_sf"/>
</dbReference>
<dbReference type="RefSeq" id="WP_177216169.1">
    <property type="nucleotide sequence ID" value="NZ_CAWRBG010000051.1"/>
</dbReference>
<dbReference type="Gene3D" id="3.30.1330.60">
    <property type="entry name" value="OmpA-like domain"/>
    <property type="match status" value="1"/>
</dbReference>
<reference evidence="4" key="1">
    <citation type="submission" date="2016-10" db="EMBL/GenBank/DDBJ databases">
        <authorList>
            <person name="Varghese N."/>
            <person name="Submissions S."/>
        </authorList>
    </citation>
    <scope>NUCLEOTIDE SEQUENCE [LARGE SCALE GENOMIC DNA]</scope>
    <source>
        <strain evidence="4">DSM 18168</strain>
    </source>
</reference>
<dbReference type="AlphaFoldDB" id="A0A1I7G0T3"/>
<dbReference type="PROSITE" id="PS51123">
    <property type="entry name" value="OMPA_2"/>
    <property type="match status" value="1"/>
</dbReference>
<evidence type="ECO:0000313" key="3">
    <source>
        <dbReference type="EMBL" id="SFU42017.1"/>
    </source>
</evidence>
<keyword evidence="4" id="KW-1185">Reference proteome</keyword>
<dbReference type="Proteomes" id="UP000242496">
    <property type="component" value="Unassembled WGS sequence"/>
</dbReference>
<dbReference type="EMBL" id="FPBJ01000006">
    <property type="protein sequence ID" value="SFU42017.1"/>
    <property type="molecule type" value="Genomic_DNA"/>
</dbReference>
<organism evidence="3 4">
    <name type="scientific">Xenorhabdus koppenhoeferi</name>
    <dbReference type="NCBI Taxonomy" id="351659"/>
    <lineage>
        <taxon>Bacteria</taxon>
        <taxon>Pseudomonadati</taxon>
        <taxon>Pseudomonadota</taxon>
        <taxon>Gammaproteobacteria</taxon>
        <taxon>Enterobacterales</taxon>
        <taxon>Morganellaceae</taxon>
        <taxon>Xenorhabdus</taxon>
    </lineage>
</organism>
<dbReference type="InterPro" id="IPR006665">
    <property type="entry name" value="OmpA-like"/>
</dbReference>
<accession>A0A1I7G0T3</accession>
<evidence type="ECO:0000313" key="4">
    <source>
        <dbReference type="Proteomes" id="UP000242496"/>
    </source>
</evidence>
<dbReference type="STRING" id="351659.SAMN05421784_10647"/>
<protein>
    <recommendedName>
        <fullName evidence="2">OmpA-like domain-containing protein</fullName>
    </recommendedName>
</protein>
<gene>
    <name evidence="3" type="ORF">SAMN05421784_10647</name>
</gene>
<dbReference type="GO" id="GO:0016020">
    <property type="term" value="C:membrane"/>
    <property type="evidence" value="ECO:0007669"/>
    <property type="project" value="UniProtKB-UniRule"/>
</dbReference>